<dbReference type="AlphaFoldDB" id="A0A2X2BZS7"/>
<dbReference type="InterPro" id="IPR011781">
    <property type="entry name" value="DsdC"/>
</dbReference>
<dbReference type="InterPro" id="IPR000847">
    <property type="entry name" value="LysR_HTH_N"/>
</dbReference>
<dbReference type="EMBL" id="UAUE01000026">
    <property type="protein sequence ID" value="SPZ00388.1"/>
    <property type="molecule type" value="Genomic_DNA"/>
</dbReference>
<evidence type="ECO:0000256" key="2">
    <source>
        <dbReference type="ARBA" id="ARBA00023015"/>
    </source>
</evidence>
<dbReference type="PANTHER" id="PTHR30537:SF32">
    <property type="entry name" value="HTH-TYPE TRANSCRIPTIONAL REGULATOR DSDC"/>
    <property type="match status" value="1"/>
</dbReference>
<dbReference type="GO" id="GO:0006351">
    <property type="term" value="P:DNA-templated transcription"/>
    <property type="evidence" value="ECO:0007669"/>
    <property type="project" value="TreeGrafter"/>
</dbReference>
<dbReference type="Pfam" id="PF03466">
    <property type="entry name" value="LysR_substrate"/>
    <property type="match status" value="1"/>
</dbReference>
<dbReference type="Proteomes" id="UP000251485">
    <property type="component" value="Unassembled WGS sequence"/>
</dbReference>
<proteinExistence type="inferred from homology"/>
<feature type="domain" description="HTH lysR-type" evidence="5">
    <location>
        <begin position="17"/>
        <end position="74"/>
    </location>
</feature>
<dbReference type="GO" id="GO:0003700">
    <property type="term" value="F:DNA-binding transcription factor activity"/>
    <property type="evidence" value="ECO:0007669"/>
    <property type="project" value="InterPro"/>
</dbReference>
<evidence type="ECO:0000313" key="6">
    <source>
        <dbReference type="EMBL" id="SPZ00388.1"/>
    </source>
</evidence>
<keyword evidence="2" id="KW-0805">Transcription regulation</keyword>
<evidence type="ECO:0000256" key="1">
    <source>
        <dbReference type="ARBA" id="ARBA00009437"/>
    </source>
</evidence>
<dbReference type="FunFam" id="1.10.10.10:FF:000038">
    <property type="entry name" value="Glycine cleavage system transcriptional activator"/>
    <property type="match status" value="1"/>
</dbReference>
<dbReference type="PRINTS" id="PR00039">
    <property type="entry name" value="HTHLYSR"/>
</dbReference>
<dbReference type="Gene3D" id="1.10.10.10">
    <property type="entry name" value="Winged helix-like DNA-binding domain superfamily/Winged helix DNA-binding domain"/>
    <property type="match status" value="1"/>
</dbReference>
<organism evidence="6 7">
    <name type="scientific">Proteus mirabilis</name>
    <dbReference type="NCBI Taxonomy" id="584"/>
    <lineage>
        <taxon>Bacteria</taxon>
        <taxon>Pseudomonadati</taxon>
        <taxon>Pseudomonadota</taxon>
        <taxon>Gammaproteobacteria</taxon>
        <taxon>Enterobacterales</taxon>
        <taxon>Morganellaceae</taxon>
        <taxon>Proteus</taxon>
    </lineage>
</organism>
<dbReference type="Pfam" id="PF00126">
    <property type="entry name" value="HTH_1"/>
    <property type="match status" value="1"/>
</dbReference>
<dbReference type="PANTHER" id="PTHR30537">
    <property type="entry name" value="HTH-TYPE TRANSCRIPTIONAL REGULATOR"/>
    <property type="match status" value="1"/>
</dbReference>
<dbReference type="NCBIfam" id="NF007491">
    <property type="entry name" value="PRK10086.1"/>
    <property type="match status" value="1"/>
</dbReference>
<dbReference type="CDD" id="cd08432">
    <property type="entry name" value="PBP2_GcdR_TrpI_HvrB_AmpR_like"/>
    <property type="match status" value="1"/>
</dbReference>
<name>A0A2X2BZS7_PROMI</name>
<evidence type="ECO:0000256" key="3">
    <source>
        <dbReference type="ARBA" id="ARBA00023125"/>
    </source>
</evidence>
<dbReference type="PROSITE" id="PS50931">
    <property type="entry name" value="HTH_LYSR"/>
    <property type="match status" value="1"/>
</dbReference>
<dbReference type="InterPro" id="IPR036388">
    <property type="entry name" value="WH-like_DNA-bd_sf"/>
</dbReference>
<dbReference type="InterPro" id="IPR036390">
    <property type="entry name" value="WH_DNA-bd_sf"/>
</dbReference>
<protein>
    <submittedName>
        <fullName evidence="6">DNA-binding transcriptional regulator DsdC</fullName>
    </submittedName>
</protein>
<keyword evidence="4" id="KW-0804">Transcription</keyword>
<dbReference type="Gene3D" id="3.40.190.10">
    <property type="entry name" value="Periplasmic binding protein-like II"/>
    <property type="match status" value="2"/>
</dbReference>
<gene>
    <name evidence="6" type="primary">dsdC</name>
    <name evidence="6" type="ORF">NCTC10975_03567</name>
</gene>
<dbReference type="InterPro" id="IPR005119">
    <property type="entry name" value="LysR_subst-bd"/>
</dbReference>
<evidence type="ECO:0000259" key="5">
    <source>
        <dbReference type="PROSITE" id="PS50931"/>
    </source>
</evidence>
<evidence type="ECO:0000256" key="4">
    <source>
        <dbReference type="ARBA" id="ARBA00023163"/>
    </source>
</evidence>
<reference evidence="6 7" key="1">
    <citation type="submission" date="2018-06" db="EMBL/GenBank/DDBJ databases">
        <authorList>
            <consortium name="Pathogen Informatics"/>
            <person name="Doyle S."/>
        </authorList>
    </citation>
    <scope>NUCLEOTIDE SEQUENCE [LARGE SCALE GENOMIC DNA]</scope>
    <source>
        <strain evidence="6 7">NCTC10975</strain>
    </source>
</reference>
<keyword evidence="3 6" id="KW-0238">DNA-binding</keyword>
<accession>A0A2X2BZS7</accession>
<dbReference type="GO" id="GO:0043565">
    <property type="term" value="F:sequence-specific DNA binding"/>
    <property type="evidence" value="ECO:0007669"/>
    <property type="project" value="TreeGrafter"/>
</dbReference>
<dbReference type="SUPFAM" id="SSF53850">
    <property type="entry name" value="Periplasmic binding protein-like II"/>
    <property type="match status" value="1"/>
</dbReference>
<sequence length="316" mass="36610">MFGSSNVILRNKRLSSYQLARLHTFEATGRHLSFALAAEELSLTPSAISHRINTLEKELGIKLFNRFHRRIELTEEGERIYWALKKTLEDINQEILDIYNQEISGVLTVYSRPSIAQCWLVPRISDFTQRYPSIELNLLTGNDDINFRGYGIDLAIYFDDKHLKNLYCEDLISESIIPVCSPEYAARHELVGNIHHLANCTLLHDRQAWSNNSDFDEWRAWSEYMGLGLFPNKSNICFDRSDLAVIAAVNHSGVAMGRKRLIQKQLANNELIIPFDNCEFFCAQRYYLVTRDEKSNAKVQLFIQWLKKTDLTRDVI</sequence>
<dbReference type="SUPFAM" id="SSF46785">
    <property type="entry name" value="Winged helix' DNA-binding domain"/>
    <property type="match status" value="1"/>
</dbReference>
<dbReference type="NCBIfam" id="TIGR02036">
    <property type="entry name" value="dsdC"/>
    <property type="match status" value="1"/>
</dbReference>
<dbReference type="InterPro" id="IPR058163">
    <property type="entry name" value="LysR-type_TF_proteobact-type"/>
</dbReference>
<evidence type="ECO:0000313" key="7">
    <source>
        <dbReference type="Proteomes" id="UP000251485"/>
    </source>
</evidence>
<comment type="similarity">
    <text evidence="1">Belongs to the LysR transcriptional regulatory family.</text>
</comment>